<keyword evidence="2" id="KW-0732">Signal</keyword>
<proteinExistence type="predicted"/>
<dbReference type="EMBL" id="CP001106">
    <property type="protein sequence ID" value="ACR73649.1"/>
    <property type="molecule type" value="Genomic_DNA"/>
</dbReference>
<organism evidence="4 5">
    <name type="scientific">Lachnospira eligens (strain ATCC 27750 / DSM 3376 / VPI C15-48 / C15-B4)</name>
    <name type="common">Eubacterium eligens</name>
    <dbReference type="NCBI Taxonomy" id="515620"/>
    <lineage>
        <taxon>Bacteria</taxon>
        <taxon>Bacillati</taxon>
        <taxon>Bacillota</taxon>
        <taxon>Clostridia</taxon>
        <taxon>Lachnospirales</taxon>
        <taxon>Lachnospiraceae</taxon>
        <taxon>Lachnospira</taxon>
    </lineage>
</organism>
<dbReference type="eggNOG" id="COG2340">
    <property type="taxonomic scope" value="Bacteria"/>
</dbReference>
<dbReference type="HOGENOM" id="CLU_890665_0_0_9"/>
<name>C4Z6Q7_LACE2</name>
<dbReference type="PROSITE" id="PS51257">
    <property type="entry name" value="PROKAR_LIPOPROTEIN"/>
    <property type="match status" value="1"/>
</dbReference>
<dbReference type="PANTHER" id="PTHR31157">
    <property type="entry name" value="SCP DOMAIN-CONTAINING PROTEIN"/>
    <property type="match status" value="1"/>
</dbReference>
<evidence type="ECO:0000256" key="1">
    <source>
        <dbReference type="SAM" id="MobiDB-lite"/>
    </source>
</evidence>
<dbReference type="Pfam" id="PF00188">
    <property type="entry name" value="CAP"/>
    <property type="match status" value="1"/>
</dbReference>
<protein>
    <recommendedName>
        <fullName evidence="3">SCP domain-containing protein</fullName>
    </recommendedName>
</protein>
<feature type="compositionally biased region" description="Polar residues" evidence="1">
    <location>
        <begin position="94"/>
        <end position="103"/>
    </location>
</feature>
<dbReference type="SUPFAM" id="SSF55797">
    <property type="entry name" value="PR-1-like"/>
    <property type="match status" value="1"/>
</dbReference>
<dbReference type="CDD" id="cd05379">
    <property type="entry name" value="CAP_bacterial"/>
    <property type="match status" value="1"/>
</dbReference>
<evidence type="ECO:0000313" key="5">
    <source>
        <dbReference type="Proteomes" id="UP000001476"/>
    </source>
</evidence>
<feature type="chain" id="PRO_5038769148" description="SCP domain-containing protein" evidence="2">
    <location>
        <begin position="24"/>
        <end position="312"/>
    </location>
</feature>
<feature type="compositionally biased region" description="Polar residues" evidence="1">
    <location>
        <begin position="121"/>
        <end position="141"/>
    </location>
</feature>
<reference evidence="4 5" key="1">
    <citation type="journal article" date="2009" name="Proc. Natl. Acad. Sci. U.S.A.">
        <title>Characterizing a model human gut microbiota composed of members of its two dominant bacterial phyla.</title>
        <authorList>
            <person name="Mahowald M.A."/>
            <person name="Rey F.E."/>
            <person name="Seedorf H."/>
            <person name="Turnbaugh P.J."/>
            <person name="Fulton R.S."/>
            <person name="Wollam A."/>
            <person name="Shah N."/>
            <person name="Wang C."/>
            <person name="Magrini V."/>
            <person name="Wilson R.K."/>
            <person name="Cantarel B.L."/>
            <person name="Coutinho P.M."/>
            <person name="Henrissat B."/>
            <person name="Crock L.W."/>
            <person name="Russell A."/>
            <person name="Verberkmoes N.C."/>
            <person name="Hettich R.L."/>
            <person name="Gordon J.I."/>
        </authorList>
    </citation>
    <scope>NUCLEOTIDE SEQUENCE [LARGE SCALE GENOMIC DNA]</scope>
    <source>
        <strain evidence="5">ATCC 27750 / DSM 3376 / VPI C15-48 / C15-B4</strain>
        <plasmid evidence="4">unnamed</plasmid>
    </source>
</reference>
<dbReference type="InterPro" id="IPR035940">
    <property type="entry name" value="CAP_sf"/>
</dbReference>
<evidence type="ECO:0000259" key="3">
    <source>
        <dbReference type="Pfam" id="PF00188"/>
    </source>
</evidence>
<feature type="region of interest" description="Disordered" evidence="1">
    <location>
        <begin position="59"/>
        <end position="166"/>
    </location>
</feature>
<keyword evidence="5" id="KW-1185">Reference proteome</keyword>
<gene>
    <name evidence="4" type="ordered locus">EUBELI_20504</name>
</gene>
<dbReference type="KEGG" id="eel:EUBELI_20504"/>
<dbReference type="Proteomes" id="UP000001476">
    <property type="component" value="Plasmid pEubeli2"/>
</dbReference>
<geneLocation type="plasmid" evidence="5">
    <name>pEubeli2</name>
</geneLocation>
<feature type="compositionally biased region" description="Acidic residues" evidence="1">
    <location>
        <begin position="104"/>
        <end position="120"/>
    </location>
</feature>
<sequence length="312" mass="33757">MRMKRRDFAATLMAVLMAGSIFAGCGSADKNVNHNVETTQNIQNAKDVQFTTQAVADNETKATNAKDEKETESTIQELETKTQEVDTEVITADSEVSGTQNDSDIQETGDQENIAAEDNEWNNGNTEDSNYEGKNTQESVENNNQNNNGNNAPGDQQAPASGGNVNIKDDNSLLASAKVNTVTYSAYASEVLRLVNIERDKVGAAHLVLDGALCDAANMRAIEMDYSGNFSHTRPDGRGCFTVFSFCTISFYTCGENIAAWYPTPAAVVDGWMNSTGHKANILNTAFTKMGLGYSTGGGGEYRHYWAQEFAG</sequence>
<keyword evidence="4" id="KW-0614">Plasmid</keyword>
<evidence type="ECO:0000256" key="2">
    <source>
        <dbReference type="SAM" id="SignalP"/>
    </source>
</evidence>
<accession>C4Z6Q7</accession>
<feature type="compositionally biased region" description="Low complexity" evidence="1">
    <location>
        <begin position="142"/>
        <end position="151"/>
    </location>
</feature>
<feature type="compositionally biased region" description="Basic and acidic residues" evidence="1">
    <location>
        <begin position="59"/>
        <end position="84"/>
    </location>
</feature>
<dbReference type="Gene3D" id="3.40.33.10">
    <property type="entry name" value="CAP"/>
    <property type="match status" value="1"/>
</dbReference>
<feature type="domain" description="SCP" evidence="3">
    <location>
        <begin position="192"/>
        <end position="310"/>
    </location>
</feature>
<feature type="signal peptide" evidence="2">
    <location>
        <begin position="1"/>
        <end position="23"/>
    </location>
</feature>
<dbReference type="PANTHER" id="PTHR31157:SF1">
    <property type="entry name" value="SCP DOMAIN-CONTAINING PROTEIN"/>
    <property type="match status" value="1"/>
</dbReference>
<evidence type="ECO:0000313" key="4">
    <source>
        <dbReference type="EMBL" id="ACR73649.1"/>
    </source>
</evidence>
<dbReference type="AlphaFoldDB" id="C4Z6Q7"/>
<dbReference type="InterPro" id="IPR014044">
    <property type="entry name" value="CAP_dom"/>
</dbReference>